<evidence type="ECO:0000256" key="6">
    <source>
        <dbReference type="SAM" id="Phobius"/>
    </source>
</evidence>
<keyword evidence="2 6" id="KW-0812">Transmembrane</keyword>
<evidence type="ECO:0000256" key="1">
    <source>
        <dbReference type="ARBA" id="ARBA00004141"/>
    </source>
</evidence>
<organism evidence="7 8">
    <name type="scientific">Limnohabitans lacus</name>
    <dbReference type="NCBI Taxonomy" id="3045173"/>
    <lineage>
        <taxon>Bacteria</taxon>
        <taxon>Pseudomonadati</taxon>
        <taxon>Pseudomonadota</taxon>
        <taxon>Betaproteobacteria</taxon>
        <taxon>Burkholderiales</taxon>
        <taxon>Comamonadaceae</taxon>
        <taxon>Limnohabitans</taxon>
    </lineage>
</organism>
<proteinExistence type="predicted"/>
<dbReference type="InterPro" id="IPR007688">
    <property type="entry name" value="Conjugal_tfr_TrbL/VirB6"/>
</dbReference>
<feature type="region of interest" description="Disordered" evidence="5">
    <location>
        <begin position="302"/>
        <end position="334"/>
    </location>
</feature>
<accession>A0ABT6XB55</accession>
<comment type="subcellular location">
    <subcellularLocation>
        <location evidence="1">Membrane</location>
        <topology evidence="1">Multi-pass membrane protein</topology>
    </subcellularLocation>
</comment>
<dbReference type="EMBL" id="JASGBH010000015">
    <property type="protein sequence ID" value="MDI9235174.1"/>
    <property type="molecule type" value="Genomic_DNA"/>
</dbReference>
<feature type="transmembrane region" description="Helical" evidence="6">
    <location>
        <begin position="180"/>
        <end position="200"/>
    </location>
</feature>
<keyword evidence="4 6" id="KW-0472">Membrane</keyword>
<evidence type="ECO:0000313" key="7">
    <source>
        <dbReference type="EMBL" id="MDI9235174.1"/>
    </source>
</evidence>
<feature type="transmembrane region" description="Helical" evidence="6">
    <location>
        <begin position="245"/>
        <end position="269"/>
    </location>
</feature>
<gene>
    <name evidence="7" type="ORF">QLQ16_15155</name>
</gene>
<evidence type="ECO:0000256" key="4">
    <source>
        <dbReference type="ARBA" id="ARBA00023136"/>
    </source>
</evidence>
<name>A0ABT6XB55_9BURK</name>
<keyword evidence="8" id="KW-1185">Reference proteome</keyword>
<reference evidence="7" key="1">
    <citation type="submission" date="2023-05" db="EMBL/GenBank/DDBJ databases">
        <title>Limnohabitans sp. strain HM2-2 Genome sequencing and assembly.</title>
        <authorList>
            <person name="Jung Y."/>
        </authorList>
    </citation>
    <scope>NUCLEOTIDE SEQUENCE</scope>
    <source>
        <strain evidence="7">HM2-2</strain>
    </source>
</reference>
<dbReference type="Proteomes" id="UP001431902">
    <property type="component" value="Unassembled WGS sequence"/>
</dbReference>
<keyword evidence="3 6" id="KW-1133">Transmembrane helix</keyword>
<sequence>MGMATSLEVQLDAALKAYVTAASTSMTGYVASLAVGLTALYWLVFGLAAMRGDVNEPMSKITKDVVTMLLVAMVVFTFGNYQNFVIESLYGLVADLTSRMSGGKAESPGALIDAIFTHCVKPAGEAECIPVGTLFGLLAVKHANWMGIPDISFLIAHVVMLISEVVIVVLCLIPILLSKVALAIYLAIGPFFIMLAMFPQTRSYSSSWLSGALGNALTLVIVAGICSVVPAIMQKLINDGFKDSIAATNVLSLTVGILVAALGLGLTALKASQMGAQLAGGGVAMDGGNWMGALGNMYTNMKGRTGGDGNKDKDSKSPENSAQQKSPKSYAAGRTAGNVLAALAKKR</sequence>
<evidence type="ECO:0000256" key="2">
    <source>
        <dbReference type="ARBA" id="ARBA00022692"/>
    </source>
</evidence>
<protein>
    <submittedName>
        <fullName evidence="7">Type IV secretion system protein</fullName>
    </submittedName>
</protein>
<feature type="transmembrane region" description="Helical" evidence="6">
    <location>
        <begin position="29"/>
        <end position="49"/>
    </location>
</feature>
<dbReference type="Pfam" id="PF04610">
    <property type="entry name" value="TrbL"/>
    <property type="match status" value="1"/>
</dbReference>
<comment type="caution">
    <text evidence="7">The sequence shown here is derived from an EMBL/GenBank/DDBJ whole genome shotgun (WGS) entry which is preliminary data.</text>
</comment>
<evidence type="ECO:0000256" key="3">
    <source>
        <dbReference type="ARBA" id="ARBA00022989"/>
    </source>
</evidence>
<feature type="transmembrane region" description="Helical" evidence="6">
    <location>
        <begin position="151"/>
        <end position="173"/>
    </location>
</feature>
<evidence type="ECO:0000313" key="8">
    <source>
        <dbReference type="Proteomes" id="UP001431902"/>
    </source>
</evidence>
<feature type="transmembrane region" description="Helical" evidence="6">
    <location>
        <begin position="61"/>
        <end position="81"/>
    </location>
</feature>
<feature type="compositionally biased region" description="Polar residues" evidence="5">
    <location>
        <begin position="318"/>
        <end position="327"/>
    </location>
</feature>
<feature type="transmembrane region" description="Helical" evidence="6">
    <location>
        <begin position="212"/>
        <end position="233"/>
    </location>
</feature>
<evidence type="ECO:0000256" key="5">
    <source>
        <dbReference type="SAM" id="MobiDB-lite"/>
    </source>
</evidence>